<comment type="caution">
    <text evidence="1">The sequence shown here is derived from an EMBL/GenBank/DDBJ whole genome shotgun (WGS) entry which is preliminary data.</text>
</comment>
<gene>
    <name evidence="1" type="ORF">HY36_10825</name>
</gene>
<organism evidence="1 2">
    <name type="scientific">Hyphomonas atlantica</name>
    <dbReference type="NCBI Taxonomy" id="1280948"/>
    <lineage>
        <taxon>Bacteria</taxon>
        <taxon>Pseudomonadati</taxon>
        <taxon>Pseudomonadota</taxon>
        <taxon>Alphaproteobacteria</taxon>
        <taxon>Hyphomonadales</taxon>
        <taxon>Hyphomonadaceae</taxon>
        <taxon>Hyphomonas</taxon>
    </lineage>
</organism>
<evidence type="ECO:0000313" key="1">
    <source>
        <dbReference type="EMBL" id="KCZ57995.1"/>
    </source>
</evidence>
<reference evidence="1 2" key="1">
    <citation type="journal article" date="2014" name="Antonie Van Leeuwenhoek">
        <title>Hyphomonas beringensis sp. nov. and Hyphomonas chukchiensis sp. nov., isolated from surface seawater of the Bering Sea and Chukchi Sea.</title>
        <authorList>
            <person name="Li C."/>
            <person name="Lai Q."/>
            <person name="Li G."/>
            <person name="Dong C."/>
            <person name="Wang J."/>
            <person name="Liao Y."/>
            <person name="Shao Z."/>
        </authorList>
    </citation>
    <scope>NUCLEOTIDE SEQUENCE [LARGE SCALE GENOMIC DNA]</scope>
    <source>
        <strain evidence="1 2">22II1-22F38</strain>
    </source>
</reference>
<name>A0A059DW74_9PROT</name>
<dbReference type="STRING" id="1280948.HY36_10825"/>
<proteinExistence type="predicted"/>
<dbReference type="Proteomes" id="UP000024547">
    <property type="component" value="Unassembled WGS sequence"/>
</dbReference>
<accession>A0A059DW74</accession>
<evidence type="ECO:0000313" key="2">
    <source>
        <dbReference type="Proteomes" id="UP000024547"/>
    </source>
</evidence>
<dbReference type="AlphaFoldDB" id="A0A059DW74"/>
<protein>
    <submittedName>
        <fullName evidence="1">Uncharacterized protein</fullName>
    </submittedName>
</protein>
<sequence length="62" mass="6943">MRSCVFTEDAIAADNQSGLRGLFKSDNLRQATDDSVWMQYAACSHLGVTSNDRMRFKNNARA</sequence>
<keyword evidence="2" id="KW-1185">Reference proteome</keyword>
<dbReference type="EMBL" id="AWFH01000062">
    <property type="protein sequence ID" value="KCZ57995.1"/>
    <property type="molecule type" value="Genomic_DNA"/>
</dbReference>